<dbReference type="OrthoDB" id="10677970at2759"/>
<feature type="compositionally biased region" description="Basic and acidic residues" evidence="1">
    <location>
        <begin position="447"/>
        <end position="456"/>
    </location>
</feature>
<feature type="region of interest" description="Disordered" evidence="1">
    <location>
        <begin position="369"/>
        <end position="478"/>
    </location>
</feature>
<feature type="compositionally biased region" description="Polar residues" evidence="1">
    <location>
        <begin position="457"/>
        <end position="476"/>
    </location>
</feature>
<feature type="compositionally biased region" description="Gly residues" evidence="1">
    <location>
        <begin position="386"/>
        <end position="396"/>
    </location>
</feature>
<protein>
    <submittedName>
        <fullName evidence="2">Uncharacterized protein</fullName>
    </submittedName>
</protein>
<feature type="compositionally biased region" description="Low complexity" evidence="1">
    <location>
        <begin position="8"/>
        <end position="23"/>
    </location>
</feature>
<evidence type="ECO:0000256" key="1">
    <source>
        <dbReference type="SAM" id="MobiDB-lite"/>
    </source>
</evidence>
<feature type="region of interest" description="Disordered" evidence="1">
    <location>
        <begin position="167"/>
        <end position="223"/>
    </location>
</feature>
<proteinExistence type="predicted"/>
<feature type="compositionally biased region" description="Low complexity" evidence="1">
    <location>
        <begin position="198"/>
        <end position="210"/>
    </location>
</feature>
<evidence type="ECO:0000313" key="3">
    <source>
        <dbReference type="Proteomes" id="UP000192578"/>
    </source>
</evidence>
<feature type="compositionally biased region" description="Polar residues" evidence="1">
    <location>
        <begin position="376"/>
        <end position="385"/>
    </location>
</feature>
<gene>
    <name evidence="2" type="ORF">BV898_05304</name>
</gene>
<feature type="region of interest" description="Disordered" evidence="1">
    <location>
        <begin position="1"/>
        <end position="34"/>
    </location>
</feature>
<evidence type="ECO:0000313" key="2">
    <source>
        <dbReference type="EMBL" id="OQV20722.1"/>
    </source>
</evidence>
<dbReference type="Proteomes" id="UP000192578">
    <property type="component" value="Unassembled WGS sequence"/>
</dbReference>
<accession>A0A1W0X057</accession>
<keyword evidence="3" id="KW-1185">Reference proteome</keyword>
<organism evidence="2 3">
    <name type="scientific">Hypsibius exemplaris</name>
    <name type="common">Freshwater tardigrade</name>
    <dbReference type="NCBI Taxonomy" id="2072580"/>
    <lineage>
        <taxon>Eukaryota</taxon>
        <taxon>Metazoa</taxon>
        <taxon>Ecdysozoa</taxon>
        <taxon>Tardigrada</taxon>
        <taxon>Eutardigrada</taxon>
        <taxon>Parachela</taxon>
        <taxon>Hypsibioidea</taxon>
        <taxon>Hypsibiidae</taxon>
        <taxon>Hypsibius</taxon>
    </lineage>
</organism>
<feature type="compositionally biased region" description="Low complexity" evidence="1">
    <location>
        <begin position="430"/>
        <end position="443"/>
    </location>
</feature>
<comment type="caution">
    <text evidence="2">The sequence shown here is derived from an EMBL/GenBank/DDBJ whole genome shotgun (WGS) entry which is preliminary data.</text>
</comment>
<sequence length="630" mass="65614">MSTGEIPNSTTNNSNNGSTRQSSKFGFSGGRQSLNASEHRIKNLADDDTNYEVVKGGKVPPVVGLLPASPETLLGGLNVMRDAGSQTLTTTTAEIAAATVTTVTTPPDINVSRPTQFGTQFGELHTPRSGGLSSRSIAPLATIETTSELGTPTPMEENKAFVRATAPHHGLPSHLPQPCGRPRFPLPSHIATPNRYAFSPSSSFSQSPSSHNTEPPSAPPPLAVTHKASKVAAIRPTGLVSPRQAPPTTLNALSGRLVGATDNVMITTTNSTGLGAFVLKPSALSMPNGVGGGGLAKPGSVASVRSRAAKGTGSSESVRASSSASSTPKPQSSTTTTRLPNGLGKHTAAEETATESILRDLIELGTPLKKPAIPKQGSSVRTPHSTGGGGGGGGAQARGPLASQSQSHHTAVKNVPTLPTYQPAKPLRKSPQSQSGGVSISSSTLLEGHESVRADGKTSTNRNETRATLSPSTFTSGLPALPSIPIFNSLAAEETRNISDSRDRSDEDGGSIFSEREGLAEMPKSYRVPETVLDDIEESIHNVKKLAQELLQLHDSNAKALSNGYGDMQFVDSRVEDYSTADKYRSEKGDLLSLLQPPSDKTLKDPVAAGQLIKDLQSAVRFLLALPNGQ</sequence>
<dbReference type="AlphaFoldDB" id="A0A1W0X057"/>
<name>A0A1W0X057_HYPEX</name>
<feature type="compositionally biased region" description="Basic and acidic residues" evidence="1">
    <location>
        <begin position="495"/>
        <end position="507"/>
    </location>
</feature>
<feature type="region of interest" description="Disordered" evidence="1">
    <location>
        <begin position="495"/>
        <end position="518"/>
    </location>
</feature>
<feature type="region of interest" description="Disordered" evidence="1">
    <location>
        <begin position="106"/>
        <end position="134"/>
    </location>
</feature>
<dbReference type="EMBL" id="MTYJ01000028">
    <property type="protein sequence ID" value="OQV20722.1"/>
    <property type="molecule type" value="Genomic_DNA"/>
</dbReference>
<reference evidence="3" key="1">
    <citation type="submission" date="2017-01" db="EMBL/GenBank/DDBJ databases">
        <title>Comparative genomics of anhydrobiosis in the tardigrade Hypsibius dujardini.</title>
        <authorList>
            <person name="Yoshida Y."/>
            <person name="Koutsovoulos G."/>
            <person name="Laetsch D."/>
            <person name="Stevens L."/>
            <person name="Kumar S."/>
            <person name="Horikawa D."/>
            <person name="Ishino K."/>
            <person name="Komine S."/>
            <person name="Tomita M."/>
            <person name="Blaxter M."/>
            <person name="Arakawa K."/>
        </authorList>
    </citation>
    <scope>NUCLEOTIDE SEQUENCE [LARGE SCALE GENOMIC DNA]</scope>
    <source>
        <strain evidence="3">Z151</strain>
    </source>
</reference>
<feature type="compositionally biased region" description="Low complexity" evidence="1">
    <location>
        <begin position="312"/>
        <end position="337"/>
    </location>
</feature>
<feature type="region of interest" description="Disordered" evidence="1">
    <location>
        <begin position="293"/>
        <end position="352"/>
    </location>
</feature>